<proteinExistence type="predicted"/>
<dbReference type="AlphaFoldDB" id="A0AAE1B9F3"/>
<name>A0AAE1B9F3_9GAST</name>
<sequence length="309" mass="34833">MSQQPSGNQWTLLPAQLLCLVASPSGISSALRGHLYLERPELPKIGRAPFSSHKDNRRRRDRLGVRKGYYERLDFHTHYPGLGLVRPRLLHKLDFLAGNVKLNGKTFNQSPAKANVKRRHDNLSANLSDATECSREEQSWPAGLADRLQMMEELKSVLGHQNRLQPEEEKSLSNVSTRLWVVHTMGGSLPSPPQNVVNTLEQISLNLFWSTRLACHGARMAQTRTMQTMCMSLGQPRAKLILTCAHRDKRIKPVSSLPFIYLTEVSWPSSIPTPEHLRLIPDSTRFYLLGSPGDEETSDNVCQITVTQL</sequence>
<protein>
    <submittedName>
        <fullName evidence="1">Uncharacterized protein</fullName>
    </submittedName>
</protein>
<comment type="caution">
    <text evidence="1">The sequence shown here is derived from an EMBL/GenBank/DDBJ whole genome shotgun (WGS) entry which is preliminary data.</text>
</comment>
<gene>
    <name evidence="1" type="ORF">RRG08_049993</name>
</gene>
<evidence type="ECO:0000313" key="1">
    <source>
        <dbReference type="EMBL" id="KAK3802103.1"/>
    </source>
</evidence>
<evidence type="ECO:0000313" key="2">
    <source>
        <dbReference type="Proteomes" id="UP001283361"/>
    </source>
</evidence>
<keyword evidence="2" id="KW-1185">Reference proteome</keyword>
<dbReference type="Proteomes" id="UP001283361">
    <property type="component" value="Unassembled WGS sequence"/>
</dbReference>
<reference evidence="1" key="1">
    <citation type="journal article" date="2023" name="G3 (Bethesda)">
        <title>A reference genome for the long-term kleptoplast-retaining sea slug Elysia crispata morphotype clarki.</title>
        <authorList>
            <person name="Eastman K.E."/>
            <person name="Pendleton A.L."/>
            <person name="Shaikh M.A."/>
            <person name="Suttiyut T."/>
            <person name="Ogas R."/>
            <person name="Tomko P."/>
            <person name="Gavelis G."/>
            <person name="Widhalm J.R."/>
            <person name="Wisecaver J.H."/>
        </authorList>
    </citation>
    <scope>NUCLEOTIDE SEQUENCE</scope>
    <source>
        <strain evidence="1">ECLA1</strain>
    </source>
</reference>
<accession>A0AAE1B9F3</accession>
<dbReference type="EMBL" id="JAWDGP010000265">
    <property type="protein sequence ID" value="KAK3802103.1"/>
    <property type="molecule type" value="Genomic_DNA"/>
</dbReference>
<organism evidence="1 2">
    <name type="scientific">Elysia crispata</name>
    <name type="common">lettuce slug</name>
    <dbReference type="NCBI Taxonomy" id="231223"/>
    <lineage>
        <taxon>Eukaryota</taxon>
        <taxon>Metazoa</taxon>
        <taxon>Spiralia</taxon>
        <taxon>Lophotrochozoa</taxon>
        <taxon>Mollusca</taxon>
        <taxon>Gastropoda</taxon>
        <taxon>Heterobranchia</taxon>
        <taxon>Euthyneura</taxon>
        <taxon>Panpulmonata</taxon>
        <taxon>Sacoglossa</taxon>
        <taxon>Placobranchoidea</taxon>
        <taxon>Plakobranchidae</taxon>
        <taxon>Elysia</taxon>
    </lineage>
</organism>